<name>A0A845SXS5_9FIRM</name>
<dbReference type="AlphaFoldDB" id="A0A845SXS5"/>
<evidence type="ECO:0000313" key="4">
    <source>
        <dbReference type="EMBL" id="NDO39274.1"/>
    </source>
</evidence>
<accession>A0A845SXS5</accession>
<evidence type="ECO:0000256" key="1">
    <source>
        <dbReference type="ARBA" id="ARBA00022729"/>
    </source>
</evidence>
<evidence type="ECO:0000259" key="3">
    <source>
        <dbReference type="SMART" id="SM00062"/>
    </source>
</evidence>
<sequence>MKKIIALFVAVLITAAFAGCSGNISQPSESPSHASVSSQNEPETASGDLLEQIRQRGELVVAMEGTWSPWTYHDETEALVGYDVEVSRKIAEKLGVSVTFAEGRWDGLLAGLDAGRYDLLVNGVDITKERQEKYDFSTPYAYNHTVIIVTGDNEDIQSIENLAGKRTANTISGIYAQMAEDYQAEVVGVETLNQSFELLLAGRVDATLNDEVTYLDYLKAHPDANIKIAARTEDTSRVAIPMRKGEETASLREAIDQALEELRDSGELATLSEKYFGSDISKAG</sequence>
<feature type="signal peptide" evidence="2">
    <location>
        <begin position="1"/>
        <end position="18"/>
    </location>
</feature>
<dbReference type="InterPro" id="IPR001638">
    <property type="entry name" value="Solute-binding_3/MltF_N"/>
</dbReference>
<feature type="domain" description="Solute-binding protein family 3/N-terminal" evidence="3">
    <location>
        <begin position="58"/>
        <end position="279"/>
    </location>
</feature>
<dbReference type="PANTHER" id="PTHR35936">
    <property type="entry name" value="MEMBRANE-BOUND LYTIC MUREIN TRANSGLYCOSYLASE F"/>
    <property type="match status" value="1"/>
</dbReference>
<evidence type="ECO:0000313" key="5">
    <source>
        <dbReference type="Proteomes" id="UP000462501"/>
    </source>
</evidence>
<comment type="caution">
    <text evidence="4">The sequence shown here is derived from an EMBL/GenBank/DDBJ whole genome shotgun (WGS) entry which is preliminary data.</text>
</comment>
<dbReference type="PANTHER" id="PTHR35936:SF19">
    <property type="entry name" value="AMINO-ACID-BINDING PROTEIN YXEM-RELATED"/>
    <property type="match status" value="1"/>
</dbReference>
<keyword evidence="1 2" id="KW-0732">Signal</keyword>
<dbReference type="SUPFAM" id="SSF53850">
    <property type="entry name" value="Periplasmic binding protein-like II"/>
    <property type="match status" value="1"/>
</dbReference>
<dbReference type="Proteomes" id="UP000462501">
    <property type="component" value="Unassembled WGS sequence"/>
</dbReference>
<dbReference type="PROSITE" id="PS51257">
    <property type="entry name" value="PROKAR_LIPOPROTEIN"/>
    <property type="match status" value="1"/>
</dbReference>
<organism evidence="4 5">
    <name type="scientific">Anaerotruncus colihominis</name>
    <dbReference type="NCBI Taxonomy" id="169435"/>
    <lineage>
        <taxon>Bacteria</taxon>
        <taxon>Bacillati</taxon>
        <taxon>Bacillota</taxon>
        <taxon>Clostridia</taxon>
        <taxon>Eubacteriales</taxon>
        <taxon>Oscillospiraceae</taxon>
        <taxon>Anaerotruncus</taxon>
    </lineage>
</organism>
<feature type="chain" id="PRO_5039556653" evidence="2">
    <location>
        <begin position="19"/>
        <end position="284"/>
    </location>
</feature>
<gene>
    <name evidence="4" type="ORF">FMM72_08385</name>
</gene>
<reference evidence="4 5" key="1">
    <citation type="submission" date="2019-06" db="EMBL/GenBank/DDBJ databases">
        <title>Draft genome sequences of 15 bacterial species constituting the stable defined intestinal microbiota of the GM15 gnotobiotic mouse model.</title>
        <authorList>
            <person name="Elie C."/>
            <person name="Mathieu A."/>
            <person name="Saliou A."/>
            <person name="Darnaud M."/>
            <person name="Leulier F."/>
            <person name="Tamellini A."/>
        </authorList>
    </citation>
    <scope>NUCLEOTIDE SEQUENCE [LARGE SCALE GENOMIC DNA]</scope>
    <source>
        <strain evidence="4 5">JM4-15</strain>
    </source>
</reference>
<dbReference type="EMBL" id="VIQT01000010">
    <property type="protein sequence ID" value="NDO39274.1"/>
    <property type="molecule type" value="Genomic_DNA"/>
</dbReference>
<protein>
    <submittedName>
        <fullName evidence="4">Transporter substrate-binding domain-containing protein</fullName>
    </submittedName>
</protein>
<evidence type="ECO:0000256" key="2">
    <source>
        <dbReference type="SAM" id="SignalP"/>
    </source>
</evidence>
<dbReference type="RefSeq" id="WP_162221162.1">
    <property type="nucleotide sequence ID" value="NZ_JAETUF010000001.1"/>
</dbReference>
<dbReference type="Pfam" id="PF00497">
    <property type="entry name" value="SBP_bac_3"/>
    <property type="match status" value="1"/>
</dbReference>
<dbReference type="Gene3D" id="3.40.190.10">
    <property type="entry name" value="Periplasmic binding protein-like II"/>
    <property type="match status" value="2"/>
</dbReference>
<dbReference type="SMART" id="SM00062">
    <property type="entry name" value="PBPb"/>
    <property type="match status" value="1"/>
</dbReference>
<proteinExistence type="predicted"/>